<comment type="caution">
    <text evidence="2">The sequence shown here is derived from an EMBL/GenBank/DDBJ whole genome shotgun (WGS) entry which is preliminary data.</text>
</comment>
<evidence type="ECO:0000256" key="1">
    <source>
        <dbReference type="SAM" id="MobiDB-lite"/>
    </source>
</evidence>
<accession>A0A4C1U4A1</accession>
<evidence type="ECO:0000313" key="3">
    <source>
        <dbReference type="Proteomes" id="UP000299102"/>
    </source>
</evidence>
<proteinExistence type="predicted"/>
<sequence length="191" mass="21527">MNMFIDSLRSGESSRPFRWPRPERPDGACSQRAEGRRPALRSLRKGAGPHRAPERWRVIKSEGGRAEGLSRSCSRTTMIIIVVREKSTFCVGNSNSTYLRYKLPTWYSTPTKTGYVIGSHIHPESSVIREQKGAISLHECRIISLFGYPTGKTTRRSAGRPSRARPLPRVRVVQLSGCDMSELLTDTRRPT</sequence>
<feature type="region of interest" description="Disordered" evidence="1">
    <location>
        <begin position="1"/>
        <end position="52"/>
    </location>
</feature>
<gene>
    <name evidence="2" type="ORF">EVAR_11119_1</name>
</gene>
<evidence type="ECO:0000313" key="2">
    <source>
        <dbReference type="EMBL" id="GBP21088.1"/>
    </source>
</evidence>
<dbReference type="EMBL" id="BGZK01000125">
    <property type="protein sequence ID" value="GBP21088.1"/>
    <property type="molecule type" value="Genomic_DNA"/>
</dbReference>
<name>A0A4C1U4A1_EUMVA</name>
<protein>
    <submittedName>
        <fullName evidence="2">Uncharacterized protein</fullName>
    </submittedName>
</protein>
<reference evidence="2 3" key="1">
    <citation type="journal article" date="2019" name="Commun. Biol.">
        <title>The bagworm genome reveals a unique fibroin gene that provides high tensile strength.</title>
        <authorList>
            <person name="Kono N."/>
            <person name="Nakamura H."/>
            <person name="Ohtoshi R."/>
            <person name="Tomita M."/>
            <person name="Numata K."/>
            <person name="Arakawa K."/>
        </authorList>
    </citation>
    <scope>NUCLEOTIDE SEQUENCE [LARGE SCALE GENOMIC DNA]</scope>
</reference>
<feature type="compositionally biased region" description="Basic residues" evidence="1">
    <location>
        <begin position="38"/>
        <end position="48"/>
    </location>
</feature>
<dbReference type="Proteomes" id="UP000299102">
    <property type="component" value="Unassembled WGS sequence"/>
</dbReference>
<keyword evidence="3" id="KW-1185">Reference proteome</keyword>
<organism evidence="2 3">
    <name type="scientific">Eumeta variegata</name>
    <name type="common">Bagworm moth</name>
    <name type="synonym">Eumeta japonica</name>
    <dbReference type="NCBI Taxonomy" id="151549"/>
    <lineage>
        <taxon>Eukaryota</taxon>
        <taxon>Metazoa</taxon>
        <taxon>Ecdysozoa</taxon>
        <taxon>Arthropoda</taxon>
        <taxon>Hexapoda</taxon>
        <taxon>Insecta</taxon>
        <taxon>Pterygota</taxon>
        <taxon>Neoptera</taxon>
        <taxon>Endopterygota</taxon>
        <taxon>Lepidoptera</taxon>
        <taxon>Glossata</taxon>
        <taxon>Ditrysia</taxon>
        <taxon>Tineoidea</taxon>
        <taxon>Psychidae</taxon>
        <taxon>Oiketicinae</taxon>
        <taxon>Eumeta</taxon>
    </lineage>
</organism>
<dbReference type="AlphaFoldDB" id="A0A4C1U4A1"/>